<dbReference type="InterPro" id="IPR001461">
    <property type="entry name" value="Aspartic_peptidase_A1"/>
</dbReference>
<protein>
    <submittedName>
        <fullName evidence="6">Aspartic proteinase yapsin-3</fullName>
    </submittedName>
</protein>
<evidence type="ECO:0000313" key="7">
    <source>
        <dbReference type="Proteomes" id="UP001301769"/>
    </source>
</evidence>
<dbReference type="PANTHER" id="PTHR47966">
    <property type="entry name" value="BETA-SITE APP-CLEAVING ENZYME, ISOFORM A-RELATED"/>
    <property type="match status" value="1"/>
</dbReference>
<feature type="domain" description="Peptidase A1" evidence="5">
    <location>
        <begin position="70"/>
        <end position="439"/>
    </location>
</feature>
<dbReference type="PROSITE" id="PS51767">
    <property type="entry name" value="PEPTIDASE_A1"/>
    <property type="match status" value="1"/>
</dbReference>
<dbReference type="GO" id="GO:0004190">
    <property type="term" value="F:aspartic-type endopeptidase activity"/>
    <property type="evidence" value="ECO:0007669"/>
    <property type="project" value="InterPro"/>
</dbReference>
<gene>
    <name evidence="6" type="ORF">QBC37DRAFT_421538</name>
</gene>
<feature type="signal peptide" evidence="4">
    <location>
        <begin position="1"/>
        <end position="29"/>
    </location>
</feature>
<proteinExistence type="inferred from homology"/>
<dbReference type="Pfam" id="PF00026">
    <property type="entry name" value="Asp"/>
    <property type="match status" value="1"/>
</dbReference>
<keyword evidence="7" id="KW-1185">Reference proteome</keyword>
<reference evidence="6" key="2">
    <citation type="submission" date="2023-05" db="EMBL/GenBank/DDBJ databases">
        <authorList>
            <consortium name="Lawrence Berkeley National Laboratory"/>
            <person name="Steindorff A."/>
            <person name="Hensen N."/>
            <person name="Bonometti L."/>
            <person name="Westerberg I."/>
            <person name="Brannstrom I.O."/>
            <person name="Guillou S."/>
            <person name="Cros-Aarteil S."/>
            <person name="Calhoun S."/>
            <person name="Haridas S."/>
            <person name="Kuo A."/>
            <person name="Mondo S."/>
            <person name="Pangilinan J."/>
            <person name="Riley R."/>
            <person name="Labutti K."/>
            <person name="Andreopoulos B."/>
            <person name="Lipzen A."/>
            <person name="Chen C."/>
            <person name="Yanf M."/>
            <person name="Daum C."/>
            <person name="Ng V."/>
            <person name="Clum A."/>
            <person name="Ohm R."/>
            <person name="Martin F."/>
            <person name="Silar P."/>
            <person name="Natvig D."/>
            <person name="Lalanne C."/>
            <person name="Gautier V."/>
            <person name="Ament-Velasquez S.L."/>
            <person name="Kruys A."/>
            <person name="Hutchinson M.I."/>
            <person name="Powell A.J."/>
            <person name="Barry K."/>
            <person name="Miller A.N."/>
            <person name="Grigoriev I.V."/>
            <person name="Debuchy R."/>
            <person name="Gladieux P."/>
            <person name="Thoren M.H."/>
            <person name="Johannesson H."/>
        </authorList>
    </citation>
    <scope>NUCLEOTIDE SEQUENCE</scope>
    <source>
        <strain evidence="6">PSN293</strain>
    </source>
</reference>
<feature type="region of interest" description="Disordered" evidence="2">
    <location>
        <begin position="608"/>
        <end position="709"/>
    </location>
</feature>
<dbReference type="Gene3D" id="2.40.70.10">
    <property type="entry name" value="Acid Proteases"/>
    <property type="match status" value="2"/>
</dbReference>
<evidence type="ECO:0000256" key="2">
    <source>
        <dbReference type="SAM" id="MobiDB-lite"/>
    </source>
</evidence>
<feature type="chain" id="PRO_5043041728" evidence="4">
    <location>
        <begin position="30"/>
        <end position="709"/>
    </location>
</feature>
<evidence type="ECO:0000256" key="3">
    <source>
        <dbReference type="SAM" id="Phobius"/>
    </source>
</evidence>
<dbReference type="PANTHER" id="PTHR47966:SF73">
    <property type="entry name" value="PEPTIDASE A1 DOMAIN-CONTAINING PROTEIN"/>
    <property type="match status" value="1"/>
</dbReference>
<organism evidence="6 7">
    <name type="scientific">Rhypophila decipiens</name>
    <dbReference type="NCBI Taxonomy" id="261697"/>
    <lineage>
        <taxon>Eukaryota</taxon>
        <taxon>Fungi</taxon>
        <taxon>Dikarya</taxon>
        <taxon>Ascomycota</taxon>
        <taxon>Pezizomycotina</taxon>
        <taxon>Sordariomycetes</taxon>
        <taxon>Sordariomycetidae</taxon>
        <taxon>Sordariales</taxon>
        <taxon>Naviculisporaceae</taxon>
        <taxon>Rhypophila</taxon>
    </lineage>
</organism>
<accession>A0AAN7B674</accession>
<comment type="caution">
    <text evidence="6">The sequence shown here is derived from an EMBL/GenBank/DDBJ whole genome shotgun (WGS) entry which is preliminary data.</text>
</comment>
<evidence type="ECO:0000256" key="4">
    <source>
        <dbReference type="SAM" id="SignalP"/>
    </source>
</evidence>
<keyword evidence="3" id="KW-0472">Membrane</keyword>
<feature type="compositionally biased region" description="Low complexity" evidence="2">
    <location>
        <begin position="640"/>
        <end position="649"/>
    </location>
</feature>
<keyword evidence="3" id="KW-0812">Transmembrane</keyword>
<dbReference type="PRINTS" id="PR00792">
    <property type="entry name" value="PEPSIN"/>
</dbReference>
<name>A0AAN7B674_9PEZI</name>
<feature type="compositionally biased region" description="Low complexity" evidence="2">
    <location>
        <begin position="658"/>
        <end position="669"/>
    </location>
</feature>
<comment type="similarity">
    <text evidence="1">Belongs to the peptidase A1 family.</text>
</comment>
<dbReference type="InterPro" id="IPR033121">
    <property type="entry name" value="PEPTIDASE_A1"/>
</dbReference>
<dbReference type="GO" id="GO:0006508">
    <property type="term" value="P:proteolysis"/>
    <property type="evidence" value="ECO:0007669"/>
    <property type="project" value="InterPro"/>
</dbReference>
<reference evidence="6" key="1">
    <citation type="journal article" date="2023" name="Mol. Phylogenet. Evol.">
        <title>Genome-scale phylogeny and comparative genomics of the fungal order Sordariales.</title>
        <authorList>
            <person name="Hensen N."/>
            <person name="Bonometti L."/>
            <person name="Westerberg I."/>
            <person name="Brannstrom I.O."/>
            <person name="Guillou S."/>
            <person name="Cros-Aarteil S."/>
            <person name="Calhoun S."/>
            <person name="Haridas S."/>
            <person name="Kuo A."/>
            <person name="Mondo S."/>
            <person name="Pangilinan J."/>
            <person name="Riley R."/>
            <person name="LaButti K."/>
            <person name="Andreopoulos B."/>
            <person name="Lipzen A."/>
            <person name="Chen C."/>
            <person name="Yan M."/>
            <person name="Daum C."/>
            <person name="Ng V."/>
            <person name="Clum A."/>
            <person name="Steindorff A."/>
            <person name="Ohm R.A."/>
            <person name="Martin F."/>
            <person name="Silar P."/>
            <person name="Natvig D.O."/>
            <person name="Lalanne C."/>
            <person name="Gautier V."/>
            <person name="Ament-Velasquez S.L."/>
            <person name="Kruys A."/>
            <person name="Hutchinson M.I."/>
            <person name="Powell A.J."/>
            <person name="Barry K."/>
            <person name="Miller A.N."/>
            <person name="Grigoriev I.V."/>
            <person name="Debuchy R."/>
            <person name="Gladieux P."/>
            <person name="Hiltunen Thoren M."/>
            <person name="Johannesson H."/>
        </authorList>
    </citation>
    <scope>NUCLEOTIDE SEQUENCE</scope>
    <source>
        <strain evidence="6">PSN293</strain>
    </source>
</reference>
<sequence>MMMTRHTRSSSALLSVAVAVFAFVLFAEAAFEKGHVHLPFTRVGKAPRLSNRDAADAPAAIPLGNKFLPYQVEVEVGTPPQKMYLAITTTTGFTWLQDGRESMCRPGQEVEYPNAANGDYSNPMYVERPSACQSGAFNKSDSSTFLNANQAFGSFSVDTFPRLGVYGINMTDTLVLGGLEFPNLPMGLATIASETYTGVLGLGYPSAYRYEDGAYPNYPGFMDYMLEGGHTTTRAFSIWLDDADDVESGHLLFGAIDQSSYQGDLVRMKADVDYAYHGTFGVTADGLEAAGDSDSELEAVETHDFPLGLTISPSETFSYLPEALFKKIVALTGASYNVSTQYTTIACDAAEKNSARFAMRLGGPDGPLVNFETSDLVIPRETFSYYGYFFRKEVNVCLFALQSAGNLYDGGSEYYSLGSGLLRRSYLVFDVENFEVAVAPVKTKSTSDQSSPTIVAFASSGAPVPSASLYCAAGDWNCQDYCGEESCSTPLPIPTETGDSRYPPSDYGGPRSGYFPSDGEATYWRNVAIGVGVSLGATALIAGIAITIIWGRICRGTGYNSAKADVEDRTSEETVAALGPVMSAPRAMGTRMQSSPVIISPGTLPVIREEGSGSRAPQLPVFETAGPITPPEPLSPSNRDSVAVSAVSSEDVHDPDSTAAVPAVAATAPDGPSKSLPAAATTASDAESPLEPPRSPKGKGVERAEPREV</sequence>
<feature type="transmembrane region" description="Helical" evidence="3">
    <location>
        <begin position="527"/>
        <end position="550"/>
    </location>
</feature>
<dbReference type="Proteomes" id="UP001301769">
    <property type="component" value="Unassembled WGS sequence"/>
</dbReference>
<keyword evidence="3" id="KW-1133">Transmembrane helix</keyword>
<evidence type="ECO:0000313" key="6">
    <source>
        <dbReference type="EMBL" id="KAK4214266.1"/>
    </source>
</evidence>
<dbReference type="EMBL" id="MU858096">
    <property type="protein sequence ID" value="KAK4214266.1"/>
    <property type="molecule type" value="Genomic_DNA"/>
</dbReference>
<dbReference type="SUPFAM" id="SSF50630">
    <property type="entry name" value="Acid proteases"/>
    <property type="match status" value="1"/>
</dbReference>
<dbReference type="InterPro" id="IPR021109">
    <property type="entry name" value="Peptidase_aspartic_dom_sf"/>
</dbReference>
<feature type="compositionally biased region" description="Basic and acidic residues" evidence="2">
    <location>
        <begin position="699"/>
        <end position="709"/>
    </location>
</feature>
<evidence type="ECO:0000259" key="5">
    <source>
        <dbReference type="PROSITE" id="PS51767"/>
    </source>
</evidence>
<dbReference type="AlphaFoldDB" id="A0AAN7B674"/>
<evidence type="ECO:0000256" key="1">
    <source>
        <dbReference type="ARBA" id="ARBA00007447"/>
    </source>
</evidence>
<keyword evidence="4" id="KW-0732">Signal</keyword>